<accession>A0A7G1I527</accession>
<gene>
    <name evidence="1" type="ORF">NIIDMKKI_05690</name>
</gene>
<organism evidence="1 2">
    <name type="scientific">Mycobacterium kansasii</name>
    <dbReference type="NCBI Taxonomy" id="1768"/>
    <lineage>
        <taxon>Bacteria</taxon>
        <taxon>Bacillati</taxon>
        <taxon>Actinomycetota</taxon>
        <taxon>Actinomycetes</taxon>
        <taxon>Mycobacteriales</taxon>
        <taxon>Mycobacteriaceae</taxon>
        <taxon>Mycobacterium</taxon>
    </lineage>
</organism>
<evidence type="ECO:0000313" key="2">
    <source>
        <dbReference type="Proteomes" id="UP000516380"/>
    </source>
</evidence>
<dbReference type="AlphaFoldDB" id="A0A7G1I527"/>
<evidence type="ECO:0000313" key="1">
    <source>
        <dbReference type="EMBL" id="BCI85363.1"/>
    </source>
</evidence>
<reference evidence="1 2" key="1">
    <citation type="submission" date="2020-07" db="EMBL/GenBank/DDBJ databases">
        <title>Mycobacterium kansasii (former subtype) with zoonotic potential isolated from diseased indoor pet cat, Japan.</title>
        <authorList>
            <person name="Fukano H."/>
            <person name="Terazono T."/>
            <person name="Hoshino Y."/>
        </authorList>
    </citation>
    <scope>NUCLEOTIDE SEQUENCE [LARGE SCALE GENOMIC DNA]</scope>
    <source>
        <strain evidence="1 2">Kuro-I</strain>
    </source>
</reference>
<protein>
    <submittedName>
        <fullName evidence="1">Uncharacterized protein</fullName>
    </submittedName>
</protein>
<dbReference type="EMBL" id="AP023343">
    <property type="protein sequence ID" value="BCI85363.1"/>
    <property type="molecule type" value="Genomic_DNA"/>
</dbReference>
<sequence>MVAITLEQDQLGAVGAFVEVIGAAPVFGAGRPGHPGKQDTQRVHRFRTGLNRAMTAIDDDIVTTFRAGVPSALDGRRDKTF</sequence>
<proteinExistence type="predicted"/>
<name>A0A7G1I527_MYCKA</name>
<keyword evidence="2" id="KW-1185">Reference proteome</keyword>
<dbReference type="Proteomes" id="UP000516380">
    <property type="component" value="Chromosome"/>
</dbReference>